<dbReference type="Pfam" id="PF12752">
    <property type="entry name" value="SUZ"/>
    <property type="match status" value="1"/>
</dbReference>
<dbReference type="AlphaFoldDB" id="A0A370U3C2"/>
<feature type="compositionally biased region" description="Polar residues" evidence="1">
    <location>
        <begin position="1"/>
        <end position="11"/>
    </location>
</feature>
<proteinExistence type="predicted"/>
<name>A0A370U3C2_9HELO</name>
<keyword evidence="5" id="KW-1185">Reference proteome</keyword>
<organism evidence="4 5">
    <name type="scientific">Venustampulla echinocandica</name>
    <dbReference type="NCBI Taxonomy" id="2656787"/>
    <lineage>
        <taxon>Eukaryota</taxon>
        <taxon>Fungi</taxon>
        <taxon>Dikarya</taxon>
        <taxon>Ascomycota</taxon>
        <taxon>Pezizomycotina</taxon>
        <taxon>Leotiomycetes</taxon>
        <taxon>Helotiales</taxon>
        <taxon>Pleuroascaceae</taxon>
        <taxon>Venustampulla</taxon>
    </lineage>
</organism>
<evidence type="ECO:0000256" key="1">
    <source>
        <dbReference type="SAM" id="MobiDB-lite"/>
    </source>
</evidence>
<dbReference type="RefSeq" id="XP_031874935.1">
    <property type="nucleotide sequence ID" value="XM_032010881.1"/>
</dbReference>
<accession>A0A370U3C2</accession>
<feature type="compositionally biased region" description="Basic and acidic residues" evidence="1">
    <location>
        <begin position="239"/>
        <end position="252"/>
    </location>
</feature>
<feature type="compositionally biased region" description="Basic and acidic residues" evidence="1">
    <location>
        <begin position="74"/>
        <end position="83"/>
    </location>
</feature>
<feature type="region of interest" description="Disordered" evidence="1">
    <location>
        <begin position="1"/>
        <end position="83"/>
    </location>
</feature>
<dbReference type="EMBL" id="NPIC01000001">
    <property type="protein sequence ID" value="RDL42279.1"/>
    <property type="molecule type" value="Genomic_DNA"/>
</dbReference>
<evidence type="ECO:0000313" key="5">
    <source>
        <dbReference type="Proteomes" id="UP000254866"/>
    </source>
</evidence>
<dbReference type="Proteomes" id="UP000254866">
    <property type="component" value="Unassembled WGS sequence"/>
</dbReference>
<protein>
    <submittedName>
        <fullName evidence="4">Uncharacterized protein</fullName>
    </submittedName>
</protein>
<comment type="caution">
    <text evidence="4">The sequence shown here is derived from an EMBL/GenBank/DDBJ whole genome shotgun (WGS) entry which is preliminary data.</text>
</comment>
<dbReference type="GeneID" id="43595107"/>
<feature type="domain" description="SUZ" evidence="2">
    <location>
        <begin position="143"/>
        <end position="210"/>
    </location>
</feature>
<dbReference type="STRING" id="2656787.A0A370U3C2"/>
<evidence type="ECO:0000313" key="4">
    <source>
        <dbReference type="EMBL" id="RDL42279.1"/>
    </source>
</evidence>
<dbReference type="PROSITE" id="PS51673">
    <property type="entry name" value="SUZ"/>
    <property type="match status" value="1"/>
</dbReference>
<gene>
    <name evidence="4" type="ORF">BP5553_02258</name>
</gene>
<feature type="domain" description="SUZ-C" evidence="3">
    <location>
        <begin position="274"/>
        <end position="313"/>
    </location>
</feature>
<evidence type="ECO:0000259" key="2">
    <source>
        <dbReference type="PROSITE" id="PS51673"/>
    </source>
</evidence>
<dbReference type="OrthoDB" id="5422283at2759"/>
<sequence>MFSDTTCTWTKLSARAGVSPSPPFAAYSELAINSEDPSSKSSPPSINLPRQSTTPEMPKKAAVPDAWDDDWEAEADKADKEAEVAKVEEEVKISKADRLARHAETNKKIWESADEPETFHFLAANDNVPLKTEFKPALKVLSRKPSPKVIQKIDPITGLSKMTIEDDKDEEDEKKDRPTPEELRLKAQREREERQKRYDEARARILGSPARGSSPGTITPPTSAGAEDGNGKGNRGKGRGRDVGRHEHRRPDSQSGPKELYDPNYTPKPGVRIEKRSGEGSRSGTSTPRDDEQIIRAPRGPDGSGRGGFVFTKRGGNKS</sequence>
<feature type="compositionally biased region" description="Basic and acidic residues" evidence="1">
    <location>
        <begin position="174"/>
        <end position="203"/>
    </location>
</feature>
<reference evidence="4 5" key="1">
    <citation type="journal article" date="2018" name="IMA Fungus">
        <title>IMA Genome-F 9: Draft genome sequence of Annulohypoxylon stygium, Aspergillus mulundensis, Berkeleyomyces basicola (syn. Thielaviopsis basicola), Ceratocystis smalleyi, two Cercospora beticola strains, Coleophoma cylindrospora, Fusarium fracticaudum, Phialophora cf. hyalina, and Morchella septimelata.</title>
        <authorList>
            <person name="Wingfield B.D."/>
            <person name="Bills G.F."/>
            <person name="Dong Y."/>
            <person name="Huang W."/>
            <person name="Nel W.J."/>
            <person name="Swalarsk-Parry B.S."/>
            <person name="Vaghefi N."/>
            <person name="Wilken P.M."/>
            <person name="An Z."/>
            <person name="de Beer Z.W."/>
            <person name="De Vos L."/>
            <person name="Chen L."/>
            <person name="Duong T.A."/>
            <person name="Gao Y."/>
            <person name="Hammerbacher A."/>
            <person name="Kikkert J.R."/>
            <person name="Li Y."/>
            <person name="Li H."/>
            <person name="Li K."/>
            <person name="Li Q."/>
            <person name="Liu X."/>
            <person name="Ma X."/>
            <person name="Naidoo K."/>
            <person name="Pethybridge S.J."/>
            <person name="Sun J."/>
            <person name="Steenkamp E.T."/>
            <person name="van der Nest M.A."/>
            <person name="van Wyk S."/>
            <person name="Wingfield M.J."/>
            <person name="Xiong C."/>
            <person name="Yue Q."/>
            <person name="Zhang X."/>
        </authorList>
    </citation>
    <scope>NUCLEOTIDE SEQUENCE [LARGE SCALE GENOMIC DNA]</scope>
    <source>
        <strain evidence="4 5">BP 5553</strain>
    </source>
</reference>
<evidence type="ECO:0000259" key="3">
    <source>
        <dbReference type="PROSITE" id="PS51938"/>
    </source>
</evidence>
<dbReference type="InterPro" id="IPR024642">
    <property type="entry name" value="SUZ-C"/>
</dbReference>
<feature type="region of interest" description="Disordered" evidence="1">
    <location>
        <begin position="142"/>
        <end position="319"/>
    </location>
</feature>
<dbReference type="InterPro" id="IPR024771">
    <property type="entry name" value="SUZ"/>
</dbReference>
<dbReference type="PROSITE" id="PS51938">
    <property type="entry name" value="SUZ_C"/>
    <property type="match status" value="1"/>
</dbReference>